<name>A0A133ZZT6_9BACL</name>
<accession>A0A133ZZT6</accession>
<evidence type="ECO:0000313" key="2">
    <source>
        <dbReference type="Proteomes" id="UP000070355"/>
    </source>
</evidence>
<sequence length="92" mass="11201">MFWEKEKEKRIRIKVTGIKRIVKIEENKDEKLEDLINDYIMSLEFSEHVLDIKVIENKRFEETGIYYSKEGNWKREEIYYAAYICIGGKIYV</sequence>
<proteinExistence type="predicted"/>
<dbReference type="RefSeq" id="WP_060913936.1">
    <property type="nucleotide sequence ID" value="NZ_KQ959948.1"/>
</dbReference>
<organism evidence="1 2">
    <name type="scientific">Gemella haemolysans</name>
    <dbReference type="NCBI Taxonomy" id="1379"/>
    <lineage>
        <taxon>Bacteria</taxon>
        <taxon>Bacillati</taxon>
        <taxon>Bacillota</taxon>
        <taxon>Bacilli</taxon>
        <taxon>Bacillales</taxon>
        <taxon>Gemellaceae</taxon>
        <taxon>Gemella</taxon>
    </lineage>
</organism>
<evidence type="ECO:0000313" key="1">
    <source>
        <dbReference type="EMBL" id="KXB60950.1"/>
    </source>
</evidence>
<dbReference type="Proteomes" id="UP000070355">
    <property type="component" value="Unassembled WGS sequence"/>
</dbReference>
<dbReference type="PATRIC" id="fig|1379.3.peg.689"/>
<reference evidence="2" key="1">
    <citation type="submission" date="2016-01" db="EMBL/GenBank/DDBJ databases">
        <authorList>
            <person name="Mitreva M."/>
            <person name="Pepin K.H."/>
            <person name="Mihindukulasuriya K.A."/>
            <person name="Fulton R."/>
            <person name="Fronick C."/>
            <person name="O'Laughlin M."/>
            <person name="Miner T."/>
            <person name="Herter B."/>
            <person name="Rosa B.A."/>
            <person name="Cordes M."/>
            <person name="Tomlinson C."/>
            <person name="Wollam A."/>
            <person name="Palsikar V.B."/>
            <person name="Mardis E.R."/>
            <person name="Wilson R.K."/>
        </authorList>
    </citation>
    <scope>NUCLEOTIDE SEQUENCE [LARGE SCALE GENOMIC DNA]</scope>
    <source>
        <strain evidence="2">DNF01167</strain>
    </source>
</reference>
<dbReference type="AlphaFoldDB" id="A0A133ZZT6"/>
<protein>
    <submittedName>
        <fullName evidence="1">Uncharacterized protein</fullName>
    </submittedName>
</protein>
<gene>
    <name evidence="1" type="ORF">HMPREF3186_00710</name>
</gene>
<comment type="caution">
    <text evidence="1">The sequence shown here is derived from an EMBL/GenBank/DDBJ whole genome shotgun (WGS) entry which is preliminary data.</text>
</comment>
<dbReference type="STRING" id="1379.HMPREF3186_00710"/>
<dbReference type="EMBL" id="LSDC01000047">
    <property type="protein sequence ID" value="KXB60950.1"/>
    <property type="molecule type" value="Genomic_DNA"/>
</dbReference>